<dbReference type="PANTHER" id="PTHR34406:SF1">
    <property type="entry name" value="PROTEIN YCEI"/>
    <property type="match status" value="1"/>
</dbReference>
<dbReference type="InterPro" id="IPR036761">
    <property type="entry name" value="TTHA0802/YceI-like_sf"/>
</dbReference>
<evidence type="ECO:0000313" key="4">
    <source>
        <dbReference type="Proteomes" id="UP001275440"/>
    </source>
</evidence>
<protein>
    <submittedName>
        <fullName evidence="3">YceI family protein</fullName>
    </submittedName>
</protein>
<feature type="domain" description="Lipid/polyisoprenoid-binding YceI-like" evidence="2">
    <location>
        <begin position="16"/>
        <end position="182"/>
    </location>
</feature>
<organism evidence="3 4">
    <name type="scientific">Rhodococcus zopfii</name>
    <dbReference type="NCBI Taxonomy" id="43772"/>
    <lineage>
        <taxon>Bacteria</taxon>
        <taxon>Bacillati</taxon>
        <taxon>Actinomycetota</taxon>
        <taxon>Actinomycetes</taxon>
        <taxon>Mycobacteriales</taxon>
        <taxon>Nocardiaceae</taxon>
        <taxon>Rhodococcus</taxon>
    </lineage>
</organism>
<evidence type="ECO:0000259" key="2">
    <source>
        <dbReference type="SMART" id="SM00867"/>
    </source>
</evidence>
<dbReference type="Gene3D" id="2.40.128.110">
    <property type="entry name" value="Lipid/polyisoprenoid-binding, YceI-like"/>
    <property type="match status" value="1"/>
</dbReference>
<accession>A0ABU3WYM7</accession>
<dbReference type="SMART" id="SM00867">
    <property type="entry name" value="YceI"/>
    <property type="match status" value="1"/>
</dbReference>
<comment type="similarity">
    <text evidence="1">Belongs to the UPF0312 family.</text>
</comment>
<dbReference type="PANTHER" id="PTHR34406">
    <property type="entry name" value="PROTEIN YCEI"/>
    <property type="match status" value="1"/>
</dbReference>
<name>A0ABU3WYM7_9NOCA</name>
<comment type="caution">
    <text evidence="3">The sequence shown here is derived from an EMBL/GenBank/DDBJ whole genome shotgun (WGS) entry which is preliminary data.</text>
</comment>
<gene>
    <name evidence="3" type="ORF">F8M49_29145</name>
</gene>
<dbReference type="EMBL" id="WBMO01000005">
    <property type="protein sequence ID" value="MDV2478463.1"/>
    <property type="molecule type" value="Genomic_DNA"/>
</dbReference>
<dbReference type="Pfam" id="PF04264">
    <property type="entry name" value="YceI"/>
    <property type="match status" value="1"/>
</dbReference>
<dbReference type="RefSeq" id="WP_072811910.1">
    <property type="nucleotide sequence ID" value="NZ_JAHWLX010000013.1"/>
</dbReference>
<evidence type="ECO:0000313" key="3">
    <source>
        <dbReference type="EMBL" id="MDV2478463.1"/>
    </source>
</evidence>
<evidence type="ECO:0000256" key="1">
    <source>
        <dbReference type="ARBA" id="ARBA00008812"/>
    </source>
</evidence>
<reference evidence="3 4" key="1">
    <citation type="submission" date="2019-10" db="EMBL/GenBank/DDBJ databases">
        <title>Draft Genome Assembly of Rhodococcus zopfii DSM44189.</title>
        <authorList>
            <person name="Sutton J.M."/>
            <person name="Akob D.M."/>
            <person name="Bushman T.J."/>
        </authorList>
    </citation>
    <scope>NUCLEOTIDE SEQUENCE [LARGE SCALE GENOMIC DNA]</scope>
    <source>
        <strain evidence="3 4">DSM 44189</strain>
    </source>
</reference>
<proteinExistence type="inferred from homology"/>
<keyword evidence="4" id="KW-1185">Reference proteome</keyword>
<dbReference type="Proteomes" id="UP001275440">
    <property type="component" value="Unassembled WGS sequence"/>
</dbReference>
<sequence>MTTTTSTTFPGLTAGTWAIDPVHSTVGFTVRHLVVSKVRGSFENFSGAVTVAEDGTAAVSAEIAVDSIDTKNSDRDAHIKSADFFDAEQFPTASFTSTGVRSTGKGYVVDGEFTLHGVTKPVELELEFNGVNPGMGNGPVAGFEATTVINRKDFGISIDMPLEGGGAVVGDKITINLEIEAGLQA</sequence>
<dbReference type="SUPFAM" id="SSF101874">
    <property type="entry name" value="YceI-like"/>
    <property type="match status" value="1"/>
</dbReference>
<dbReference type="InterPro" id="IPR007372">
    <property type="entry name" value="Lipid/polyisoprenoid-bd_YceI"/>
</dbReference>